<reference evidence="1" key="2">
    <citation type="journal article" date="2023" name="Science">
        <title>Genomic signatures of disease resistance in endangered staghorn corals.</title>
        <authorList>
            <person name="Vollmer S.V."/>
            <person name="Selwyn J.D."/>
            <person name="Despard B.A."/>
            <person name="Roesel C.L."/>
        </authorList>
    </citation>
    <scope>NUCLEOTIDE SEQUENCE</scope>
    <source>
        <strain evidence="1">K2</strain>
    </source>
</reference>
<protein>
    <submittedName>
        <fullName evidence="1">Uncharacterized protein</fullName>
    </submittedName>
</protein>
<keyword evidence="2" id="KW-1185">Reference proteome</keyword>
<comment type="caution">
    <text evidence="1">The sequence shown here is derived from an EMBL/GenBank/DDBJ whole genome shotgun (WGS) entry which is preliminary data.</text>
</comment>
<name>A0AAD9V7I8_ACRCE</name>
<organism evidence="1 2">
    <name type="scientific">Acropora cervicornis</name>
    <name type="common">Staghorn coral</name>
    <dbReference type="NCBI Taxonomy" id="6130"/>
    <lineage>
        <taxon>Eukaryota</taxon>
        <taxon>Metazoa</taxon>
        <taxon>Cnidaria</taxon>
        <taxon>Anthozoa</taxon>
        <taxon>Hexacorallia</taxon>
        <taxon>Scleractinia</taxon>
        <taxon>Astrocoeniina</taxon>
        <taxon>Acroporidae</taxon>
        <taxon>Acropora</taxon>
    </lineage>
</organism>
<evidence type="ECO:0000313" key="1">
    <source>
        <dbReference type="EMBL" id="KAK2564196.1"/>
    </source>
</evidence>
<evidence type="ECO:0000313" key="2">
    <source>
        <dbReference type="Proteomes" id="UP001249851"/>
    </source>
</evidence>
<sequence>MGIPTTLTAEELVKKTELEKANLLMVLVKITLPDASSLENGWLDETNGIESWPPIYLSDITIYLMKDHPGKDIDLHKRLLNEIRREKHFAYSTLAS</sequence>
<dbReference type="Proteomes" id="UP001249851">
    <property type="component" value="Unassembled WGS sequence"/>
</dbReference>
<proteinExistence type="predicted"/>
<accession>A0AAD9V7I8</accession>
<gene>
    <name evidence="1" type="ORF">P5673_012440</name>
</gene>
<reference evidence="1" key="1">
    <citation type="journal article" date="2023" name="G3 (Bethesda)">
        <title>Whole genome assembly and annotation of the endangered Caribbean coral Acropora cervicornis.</title>
        <authorList>
            <person name="Selwyn J.D."/>
            <person name="Vollmer S.V."/>
        </authorList>
    </citation>
    <scope>NUCLEOTIDE SEQUENCE</scope>
    <source>
        <strain evidence="1">K2</strain>
    </source>
</reference>
<dbReference type="AlphaFoldDB" id="A0AAD9V7I8"/>
<dbReference type="EMBL" id="JARQWQ010000023">
    <property type="protein sequence ID" value="KAK2564196.1"/>
    <property type="molecule type" value="Genomic_DNA"/>
</dbReference>